<dbReference type="InterPro" id="IPR010629">
    <property type="entry name" value="Ins_allergen"/>
</dbReference>
<evidence type="ECO:0000313" key="3">
    <source>
        <dbReference type="RefSeq" id="XP_017865060.1"/>
    </source>
</evidence>
<protein>
    <submittedName>
        <fullName evidence="3">Uncharacterized protein LOC108615225</fullName>
    </submittedName>
</protein>
<reference evidence="2" key="1">
    <citation type="journal article" date="1997" name="Nucleic Acids Res.">
        <title>tRNAscan-SE: a program for improved detection of transfer RNA genes in genomic sequence.</title>
        <authorList>
            <person name="Lowe T.M."/>
            <person name="Eddy S.R."/>
        </authorList>
    </citation>
    <scope>NUCLEOTIDE SEQUENCE [LARGE SCALE GENOMIC DNA]</scope>
</reference>
<dbReference type="Pfam" id="PF06757">
    <property type="entry name" value="Ins_allergen_rp"/>
    <property type="match status" value="1"/>
</dbReference>
<dbReference type="PANTHER" id="PTHR21163">
    <property type="entry name" value="PROTEIN G12"/>
    <property type="match status" value="1"/>
</dbReference>
<sequence length="250" mass="28860">MLFDKVKYCLIVRVGPYKWLGQIRVGQTLANRVVMAKHLLFFGLVLSALGCLALADLRADLRDFMALVPRRRIGYIAARYYIFDPRFRQAVDFVRSAEFAQTWRQMRMAPDFADLIDYVTEYGSGYDVTSVVDKLPNRLRALQLSRVVPVELMLRRDLTTFLREAVQTLPRAQFNSLMTRKVRESGDFAKLYRALRDDEFRQLVETARHSKDLQAPLNKLSQKHINADEIIQIVYELISWGPSVAPGSKL</sequence>
<reference evidence="3" key="3">
    <citation type="submission" date="2025-08" db="UniProtKB">
        <authorList>
            <consortium name="RefSeq"/>
        </authorList>
    </citation>
    <scope>IDENTIFICATION</scope>
    <source>
        <tissue evidence="3">Whole organism</tissue>
    </source>
</reference>
<accession>A0ABM1PCX4</accession>
<feature type="transmembrane region" description="Helical" evidence="1">
    <location>
        <begin position="39"/>
        <end position="57"/>
    </location>
</feature>
<proteinExistence type="predicted"/>
<dbReference type="GeneID" id="108615225"/>
<dbReference type="RefSeq" id="XP_017865060.1">
    <property type="nucleotide sequence ID" value="XM_018009571.1"/>
</dbReference>
<evidence type="ECO:0000313" key="2">
    <source>
        <dbReference type="Proteomes" id="UP000694904"/>
    </source>
</evidence>
<evidence type="ECO:0000256" key="1">
    <source>
        <dbReference type="SAM" id="Phobius"/>
    </source>
</evidence>
<keyword evidence="1" id="KW-1133">Transmembrane helix</keyword>
<keyword evidence="1" id="KW-0812">Transmembrane</keyword>
<reference evidence="2" key="2">
    <citation type="journal article" date="2016" name="G3 (Bethesda)">
        <title>Genome Evolution in Three Species of Cactophilic Drosophila.</title>
        <authorList>
            <person name="Sanchez-Flores A."/>
            <person name="Penazola F."/>
            <person name="Carpinteyro-Ponce J."/>
            <person name="Nazario-Yepiz N."/>
            <person name="Abreu-Goodger C."/>
            <person name="Machado C.A."/>
            <person name="Markow T.A."/>
        </authorList>
    </citation>
    <scope>NUCLEOTIDE SEQUENCE [LARGE SCALE GENOMIC DNA]</scope>
</reference>
<gene>
    <name evidence="3" type="primary">LOC108615225</name>
</gene>
<dbReference type="Proteomes" id="UP000694904">
    <property type="component" value="Chromosome 5"/>
</dbReference>
<keyword evidence="2" id="KW-1185">Reference proteome</keyword>
<organism evidence="2 3">
    <name type="scientific">Drosophila arizonae</name>
    <name type="common">Fruit fly</name>
    <dbReference type="NCBI Taxonomy" id="7263"/>
    <lineage>
        <taxon>Eukaryota</taxon>
        <taxon>Metazoa</taxon>
        <taxon>Ecdysozoa</taxon>
        <taxon>Arthropoda</taxon>
        <taxon>Hexapoda</taxon>
        <taxon>Insecta</taxon>
        <taxon>Pterygota</taxon>
        <taxon>Neoptera</taxon>
        <taxon>Endopterygota</taxon>
        <taxon>Diptera</taxon>
        <taxon>Brachycera</taxon>
        <taxon>Muscomorpha</taxon>
        <taxon>Ephydroidea</taxon>
        <taxon>Drosophilidae</taxon>
        <taxon>Drosophila</taxon>
    </lineage>
</organism>
<name>A0ABM1PCX4_DROAR</name>
<keyword evidence="1" id="KW-0472">Membrane</keyword>
<dbReference type="PANTHER" id="PTHR21163:SF0">
    <property type="entry name" value="GH08205P-RELATED"/>
    <property type="match status" value="1"/>
</dbReference>